<reference evidence="2" key="1">
    <citation type="journal article" date="2020" name="Stud. Mycol.">
        <title>101 Dothideomycetes genomes: a test case for predicting lifestyles and emergence of pathogens.</title>
        <authorList>
            <person name="Haridas S."/>
            <person name="Albert R."/>
            <person name="Binder M."/>
            <person name="Bloem J."/>
            <person name="Labutti K."/>
            <person name="Salamov A."/>
            <person name="Andreopoulos B."/>
            <person name="Baker S."/>
            <person name="Barry K."/>
            <person name="Bills G."/>
            <person name="Bluhm B."/>
            <person name="Cannon C."/>
            <person name="Castanera R."/>
            <person name="Culley D."/>
            <person name="Daum C."/>
            <person name="Ezra D."/>
            <person name="Gonzalez J."/>
            <person name="Henrissat B."/>
            <person name="Kuo A."/>
            <person name="Liang C."/>
            <person name="Lipzen A."/>
            <person name="Lutzoni F."/>
            <person name="Magnuson J."/>
            <person name="Mondo S."/>
            <person name="Nolan M."/>
            <person name="Ohm R."/>
            <person name="Pangilinan J."/>
            <person name="Park H.-J."/>
            <person name="Ramirez L."/>
            <person name="Alfaro M."/>
            <person name="Sun H."/>
            <person name="Tritt A."/>
            <person name="Yoshinaga Y."/>
            <person name="Zwiers L.-H."/>
            <person name="Turgeon B."/>
            <person name="Goodwin S."/>
            <person name="Spatafora J."/>
            <person name="Crous P."/>
            <person name="Grigoriev I."/>
        </authorList>
    </citation>
    <scope>NUCLEOTIDE SEQUENCE</scope>
    <source>
        <strain evidence="2">CBS 161.51</strain>
    </source>
</reference>
<gene>
    <name evidence="2" type="ORF">EJ02DRAFT_423704</name>
</gene>
<keyword evidence="3" id="KW-1185">Reference proteome</keyword>
<evidence type="ECO:0000313" key="2">
    <source>
        <dbReference type="EMBL" id="KAF1940726.1"/>
    </source>
</evidence>
<sequence length="265" mass="30405">MADQDAFPHFRRLPAELRVAIIKFTLDEDIEGRDRNLTLGLQISDTYEGASQADRDNFRAETQRRIQLPKLPAVYHVNGMFRAEANRVRPLLQILEVGFGTLDPRGAMVVFDPARDTFEIKLQDDRLFGCDDHTPIYVFELMNKKIMASVQRMRVLCGGWIYNECYLELYGAVYDPRFVALETFGVVVLPEPCPRALRNGHRVVPCNKCTTVKITMKLKECGDTDICATRHHGTFHEARSWIHSPDAAETKNLKEKRKLQEPARK</sequence>
<dbReference type="EMBL" id="ML976058">
    <property type="protein sequence ID" value="KAF1940726.1"/>
    <property type="molecule type" value="Genomic_DNA"/>
</dbReference>
<dbReference type="AlphaFoldDB" id="A0A6A5SQ63"/>
<evidence type="ECO:0000313" key="3">
    <source>
        <dbReference type="Proteomes" id="UP000800038"/>
    </source>
</evidence>
<dbReference type="InterPro" id="IPR045518">
    <property type="entry name" value="2EXR"/>
</dbReference>
<name>A0A6A5SQ63_9PLEO</name>
<organism evidence="2 3">
    <name type="scientific">Clathrospora elynae</name>
    <dbReference type="NCBI Taxonomy" id="706981"/>
    <lineage>
        <taxon>Eukaryota</taxon>
        <taxon>Fungi</taxon>
        <taxon>Dikarya</taxon>
        <taxon>Ascomycota</taxon>
        <taxon>Pezizomycotina</taxon>
        <taxon>Dothideomycetes</taxon>
        <taxon>Pleosporomycetidae</taxon>
        <taxon>Pleosporales</taxon>
        <taxon>Diademaceae</taxon>
        <taxon>Clathrospora</taxon>
    </lineage>
</organism>
<dbReference type="OrthoDB" id="10651516at2759"/>
<dbReference type="Pfam" id="PF20150">
    <property type="entry name" value="2EXR"/>
    <property type="match status" value="1"/>
</dbReference>
<dbReference type="Proteomes" id="UP000800038">
    <property type="component" value="Unassembled WGS sequence"/>
</dbReference>
<evidence type="ECO:0000259" key="1">
    <source>
        <dbReference type="Pfam" id="PF20150"/>
    </source>
</evidence>
<accession>A0A6A5SQ63</accession>
<protein>
    <recommendedName>
        <fullName evidence="1">2EXR domain-containing protein</fullName>
    </recommendedName>
</protein>
<proteinExistence type="predicted"/>
<feature type="domain" description="2EXR" evidence="1">
    <location>
        <begin position="7"/>
        <end position="118"/>
    </location>
</feature>